<proteinExistence type="predicted"/>
<reference evidence="2 3" key="1">
    <citation type="submission" date="2023-11" db="EMBL/GenBank/DDBJ databases">
        <title>Halocaridina rubra genome assembly.</title>
        <authorList>
            <person name="Smith C."/>
        </authorList>
    </citation>
    <scope>NUCLEOTIDE SEQUENCE [LARGE SCALE GENOMIC DNA]</scope>
    <source>
        <strain evidence="2">EP-1</strain>
        <tissue evidence="2">Whole</tissue>
    </source>
</reference>
<gene>
    <name evidence="2" type="ORF">SK128_000312</name>
</gene>
<feature type="region of interest" description="Disordered" evidence="1">
    <location>
        <begin position="1"/>
        <end position="31"/>
    </location>
</feature>
<accession>A0AAN8WVP2</accession>
<keyword evidence="3" id="KW-1185">Reference proteome</keyword>
<dbReference type="EMBL" id="JAXCGZ010016928">
    <property type="protein sequence ID" value="KAK7069348.1"/>
    <property type="molecule type" value="Genomic_DNA"/>
</dbReference>
<feature type="non-terminal residue" evidence="2">
    <location>
        <position position="280"/>
    </location>
</feature>
<name>A0AAN8WVP2_HALRR</name>
<evidence type="ECO:0008006" key="4">
    <source>
        <dbReference type="Google" id="ProtNLM"/>
    </source>
</evidence>
<dbReference type="Pfam" id="PF00846">
    <property type="entry name" value="Hanta_nucleocap"/>
    <property type="match status" value="2"/>
</dbReference>
<dbReference type="InterPro" id="IPR002214">
    <property type="entry name" value="Hanta_nucleocap"/>
</dbReference>
<sequence length="280" mass="30708">MSKKAGPSRAAIDAGGYKEEPTGKNGLKNEESKLVVGAAEDLSTLNLDEPAGETADWLTITKALAEINSNFLVKVAYMLSTRGQEQKNSHRGTRIVYRDGENNNLCISFATESSSMLKTELTPGRFRTAVAGLIFAHHQLRISPVMSVIGLNILIDKWDSVVQTVKDKVKDSGHIFPINSDELVPSQQPISFEDSAFPKLYALAPDRVPPHYAHVTGALELGMALSLCQDIRNTVLASLEQGTVAQKNRQKSEFHRSFTRRSAAMGFTANPLIWPIICKE</sequence>
<dbReference type="AlphaFoldDB" id="A0AAN8WVP2"/>
<feature type="compositionally biased region" description="Basic and acidic residues" evidence="1">
    <location>
        <begin position="16"/>
        <end position="31"/>
    </location>
</feature>
<dbReference type="Proteomes" id="UP001381693">
    <property type="component" value="Unassembled WGS sequence"/>
</dbReference>
<evidence type="ECO:0000313" key="2">
    <source>
        <dbReference type="EMBL" id="KAK7069348.1"/>
    </source>
</evidence>
<organism evidence="2 3">
    <name type="scientific">Halocaridina rubra</name>
    <name type="common">Hawaiian red shrimp</name>
    <dbReference type="NCBI Taxonomy" id="373956"/>
    <lineage>
        <taxon>Eukaryota</taxon>
        <taxon>Metazoa</taxon>
        <taxon>Ecdysozoa</taxon>
        <taxon>Arthropoda</taxon>
        <taxon>Crustacea</taxon>
        <taxon>Multicrustacea</taxon>
        <taxon>Malacostraca</taxon>
        <taxon>Eumalacostraca</taxon>
        <taxon>Eucarida</taxon>
        <taxon>Decapoda</taxon>
        <taxon>Pleocyemata</taxon>
        <taxon>Caridea</taxon>
        <taxon>Atyoidea</taxon>
        <taxon>Atyidae</taxon>
        <taxon>Halocaridina</taxon>
    </lineage>
</organism>
<comment type="caution">
    <text evidence="2">The sequence shown here is derived from an EMBL/GenBank/DDBJ whole genome shotgun (WGS) entry which is preliminary data.</text>
</comment>
<evidence type="ECO:0000256" key="1">
    <source>
        <dbReference type="SAM" id="MobiDB-lite"/>
    </source>
</evidence>
<protein>
    <recommendedName>
        <fullName evidence="4">Nucleocapsid protein</fullName>
    </recommendedName>
</protein>
<evidence type="ECO:0000313" key="3">
    <source>
        <dbReference type="Proteomes" id="UP001381693"/>
    </source>
</evidence>